<evidence type="ECO:0000313" key="2">
    <source>
        <dbReference type="Proteomes" id="UP000248314"/>
    </source>
</evidence>
<evidence type="ECO:0000313" key="1">
    <source>
        <dbReference type="EMBL" id="PXX23918.1"/>
    </source>
</evidence>
<organism evidence="1 2">
    <name type="scientific">Hoylesella shahii DSM 15611 = JCM 12083</name>
    <dbReference type="NCBI Taxonomy" id="1122991"/>
    <lineage>
        <taxon>Bacteria</taxon>
        <taxon>Pseudomonadati</taxon>
        <taxon>Bacteroidota</taxon>
        <taxon>Bacteroidia</taxon>
        <taxon>Bacteroidales</taxon>
        <taxon>Prevotellaceae</taxon>
        <taxon>Hoylesella</taxon>
    </lineage>
</organism>
<dbReference type="RefSeq" id="WP_025815777.1">
    <property type="nucleotide sequence ID" value="NZ_BAIZ01000011.1"/>
</dbReference>
<dbReference type="Proteomes" id="UP000248314">
    <property type="component" value="Unassembled WGS sequence"/>
</dbReference>
<dbReference type="EMBL" id="QJJX01000004">
    <property type="protein sequence ID" value="PXX23918.1"/>
    <property type="molecule type" value="Genomic_DNA"/>
</dbReference>
<protein>
    <recommendedName>
        <fullName evidence="3">SUKH superfamily protein</fullName>
    </recommendedName>
</protein>
<name>A0A318HZI0_9BACT</name>
<comment type="caution">
    <text evidence="1">The sequence shown here is derived from an EMBL/GenBank/DDBJ whole genome shotgun (WGS) entry which is preliminary data.</text>
</comment>
<proteinExistence type="predicted"/>
<dbReference type="SUPFAM" id="SSF160631">
    <property type="entry name" value="SMI1/KNR4-like"/>
    <property type="match status" value="1"/>
</dbReference>
<dbReference type="AlphaFoldDB" id="A0A318HZI0"/>
<evidence type="ECO:0008006" key="3">
    <source>
        <dbReference type="Google" id="ProtNLM"/>
    </source>
</evidence>
<accession>A0A318HZI0</accession>
<sequence>MELLSIKEIIQSIEEETKGLDPELVEEMSLREVNIPLKEIEYLKAELNINALNQGFIDSVLKYGWGNFGFLSYQFGYDDDNSLHWIVERNVDYEDYSTLNKNGLIIIANGDPFTILLECATGRIYCIDSETCLEHRMLIANSFEQLVQAMGTGQYACWKEKETEFVQLMAHITDGEGMLFWKSLVGCY</sequence>
<reference evidence="1 2" key="1">
    <citation type="submission" date="2018-05" db="EMBL/GenBank/DDBJ databases">
        <title>Genomic Encyclopedia of Type Strains, Phase I: the one thousand microbial genomes (KMG-I) project.</title>
        <authorList>
            <person name="Kyrpides N."/>
        </authorList>
    </citation>
    <scope>NUCLEOTIDE SEQUENCE [LARGE SCALE GENOMIC DNA]</scope>
    <source>
        <strain evidence="1 2">DSM 15611</strain>
    </source>
</reference>
<gene>
    <name evidence="1" type="ORF">EJ73_00514</name>
</gene>
<dbReference type="InterPro" id="IPR037883">
    <property type="entry name" value="Knr4/Smi1-like_sf"/>
</dbReference>
<dbReference type="OrthoDB" id="2990718at2"/>
<keyword evidence="2" id="KW-1185">Reference proteome</keyword>